<dbReference type="EnsemblMetazoa" id="XM_022811892">
    <property type="protein sequence ID" value="XP_022667627"/>
    <property type="gene ID" value="LOC111253047"/>
</dbReference>
<dbReference type="GO" id="GO:0005524">
    <property type="term" value="F:ATP binding"/>
    <property type="evidence" value="ECO:0007669"/>
    <property type="project" value="UniProtKB-UniRule"/>
</dbReference>
<organism evidence="10 11">
    <name type="scientific">Varroa destructor</name>
    <name type="common">Honeybee mite</name>
    <dbReference type="NCBI Taxonomy" id="109461"/>
    <lineage>
        <taxon>Eukaryota</taxon>
        <taxon>Metazoa</taxon>
        <taxon>Ecdysozoa</taxon>
        <taxon>Arthropoda</taxon>
        <taxon>Chelicerata</taxon>
        <taxon>Arachnida</taxon>
        <taxon>Acari</taxon>
        <taxon>Parasitiformes</taxon>
        <taxon>Mesostigmata</taxon>
        <taxon>Gamasina</taxon>
        <taxon>Dermanyssoidea</taxon>
        <taxon>Varroidae</taxon>
        <taxon>Varroa</taxon>
    </lineage>
</organism>
<dbReference type="Proteomes" id="UP000594260">
    <property type="component" value="Unplaced"/>
</dbReference>
<dbReference type="Gene3D" id="3.30.200.20">
    <property type="entry name" value="Phosphorylase Kinase, domain 1"/>
    <property type="match status" value="1"/>
</dbReference>
<protein>
    <recommendedName>
        <fullName evidence="9">Protein kinase domain-containing protein</fullName>
    </recommendedName>
</protein>
<dbReference type="OrthoDB" id="6498258at2759"/>
<keyword evidence="4" id="KW-0808">Transferase</keyword>
<evidence type="ECO:0000256" key="5">
    <source>
        <dbReference type="ARBA" id="ARBA00022741"/>
    </source>
</evidence>
<proteinExistence type="predicted"/>
<dbReference type="Pfam" id="PF00069">
    <property type="entry name" value="Pkinase"/>
    <property type="match status" value="1"/>
</dbReference>
<dbReference type="InterPro" id="IPR000719">
    <property type="entry name" value="Prot_kinase_dom"/>
</dbReference>
<reference evidence="10" key="1">
    <citation type="submission" date="2021-01" db="UniProtKB">
        <authorList>
            <consortium name="EnsemblMetazoa"/>
        </authorList>
    </citation>
    <scope>IDENTIFICATION</scope>
</reference>
<name>A0A7M7KJA4_VARDE</name>
<dbReference type="GO" id="GO:0004674">
    <property type="term" value="F:protein serine/threonine kinase activity"/>
    <property type="evidence" value="ECO:0007669"/>
    <property type="project" value="UniProtKB-KW"/>
</dbReference>
<feature type="domain" description="Protein kinase" evidence="9">
    <location>
        <begin position="23"/>
        <end position="329"/>
    </location>
</feature>
<dbReference type="GO" id="GO:0005737">
    <property type="term" value="C:cytoplasm"/>
    <property type="evidence" value="ECO:0007669"/>
    <property type="project" value="UniProtKB-SubCell"/>
</dbReference>
<keyword evidence="11" id="KW-1185">Reference proteome</keyword>
<keyword evidence="6" id="KW-0418">Kinase</keyword>
<dbReference type="PROSITE" id="PS50011">
    <property type="entry name" value="PROTEIN_KINASE_DOM"/>
    <property type="match status" value="1"/>
</dbReference>
<dbReference type="Pfam" id="PF18394">
    <property type="entry name" value="TBK1_CCD1"/>
    <property type="match status" value="1"/>
</dbReference>
<evidence type="ECO:0000256" key="7">
    <source>
        <dbReference type="ARBA" id="ARBA00022840"/>
    </source>
</evidence>
<dbReference type="FunCoup" id="A0A7M7KJA4">
    <property type="interactions" value="1225"/>
</dbReference>
<dbReference type="PANTHER" id="PTHR22969:SF15">
    <property type="entry name" value="FI05319P"/>
    <property type="match status" value="1"/>
</dbReference>
<keyword evidence="2" id="KW-0963">Cytoplasm</keyword>
<dbReference type="Gene3D" id="3.10.20.90">
    <property type="entry name" value="Phosphatidylinositol 3-kinase Catalytic Subunit, Chain A, domain 1"/>
    <property type="match status" value="1"/>
</dbReference>
<comment type="subcellular location">
    <subcellularLocation>
        <location evidence="1">Cytoplasm</location>
    </subcellularLocation>
</comment>
<dbReference type="InterPro" id="IPR017441">
    <property type="entry name" value="Protein_kinase_ATP_BS"/>
</dbReference>
<dbReference type="SMART" id="SM00220">
    <property type="entry name" value="S_TKc"/>
    <property type="match status" value="1"/>
</dbReference>
<dbReference type="RefSeq" id="XP_022667627.1">
    <property type="nucleotide sequence ID" value="XM_022811892.1"/>
</dbReference>
<evidence type="ECO:0000313" key="11">
    <source>
        <dbReference type="Proteomes" id="UP000594260"/>
    </source>
</evidence>
<keyword evidence="3" id="KW-0723">Serine/threonine-protein kinase</keyword>
<accession>A0A7M7KJA4</accession>
<dbReference type="AlphaFoldDB" id="A0A7M7KJA4"/>
<dbReference type="InterPro" id="IPR051180">
    <property type="entry name" value="IKK"/>
</dbReference>
<dbReference type="OMA" id="ERFFCEV"/>
<feature type="binding site" evidence="8">
    <location>
        <position position="52"/>
    </location>
    <ligand>
        <name>ATP</name>
        <dbReference type="ChEBI" id="CHEBI:30616"/>
    </ligand>
</feature>
<dbReference type="PROSITE" id="PS00107">
    <property type="entry name" value="PROTEIN_KINASE_ATP"/>
    <property type="match status" value="1"/>
</dbReference>
<dbReference type="PROSITE" id="PS51257">
    <property type="entry name" value="PROKAR_LIPOPROTEIN"/>
    <property type="match status" value="1"/>
</dbReference>
<evidence type="ECO:0000256" key="6">
    <source>
        <dbReference type="ARBA" id="ARBA00022777"/>
    </source>
</evidence>
<dbReference type="SUPFAM" id="SSF56112">
    <property type="entry name" value="Protein kinase-like (PK-like)"/>
    <property type="match status" value="1"/>
</dbReference>
<evidence type="ECO:0000256" key="3">
    <source>
        <dbReference type="ARBA" id="ARBA00022527"/>
    </source>
</evidence>
<dbReference type="Gene3D" id="1.20.1270.420">
    <property type="match status" value="1"/>
</dbReference>
<keyword evidence="7 8" id="KW-0067">ATP-binding</keyword>
<dbReference type="GeneID" id="111253047"/>
<dbReference type="InterPro" id="IPR041309">
    <property type="entry name" value="TBK1_CC1"/>
</dbReference>
<evidence type="ECO:0000313" key="10">
    <source>
        <dbReference type="EnsemblMetazoa" id="XP_022667627"/>
    </source>
</evidence>
<dbReference type="GO" id="GO:0009967">
    <property type="term" value="P:positive regulation of signal transduction"/>
    <property type="evidence" value="ECO:0007669"/>
    <property type="project" value="UniProtKB-ARBA"/>
</dbReference>
<dbReference type="CTD" id="35329"/>
<dbReference type="PANTHER" id="PTHR22969">
    <property type="entry name" value="IKB KINASE"/>
    <property type="match status" value="1"/>
</dbReference>
<evidence type="ECO:0000259" key="9">
    <source>
        <dbReference type="PROSITE" id="PS50011"/>
    </source>
</evidence>
<dbReference type="InParanoid" id="A0A7M7KJA4"/>
<dbReference type="GO" id="GO:0006950">
    <property type="term" value="P:response to stress"/>
    <property type="evidence" value="ECO:0007669"/>
    <property type="project" value="UniProtKB-ARBA"/>
</dbReference>
<dbReference type="GO" id="GO:0010628">
    <property type="term" value="P:positive regulation of gene expression"/>
    <property type="evidence" value="ECO:0007669"/>
    <property type="project" value="UniProtKB-ARBA"/>
</dbReference>
<evidence type="ECO:0000256" key="8">
    <source>
        <dbReference type="PROSITE-ProRule" id="PRU10141"/>
    </source>
</evidence>
<dbReference type="FunFam" id="3.30.200.20:FF:000106">
    <property type="entry name" value="serine/threonine-protein kinase TBK1 isoform X1"/>
    <property type="match status" value="1"/>
</dbReference>
<dbReference type="InterPro" id="IPR011009">
    <property type="entry name" value="Kinase-like_dom_sf"/>
</dbReference>
<dbReference type="Gene3D" id="1.10.510.10">
    <property type="entry name" value="Transferase(Phosphotransferase) domain 1"/>
    <property type="match status" value="1"/>
</dbReference>
<keyword evidence="5 8" id="KW-0547">Nucleotide-binding</keyword>
<evidence type="ECO:0000256" key="4">
    <source>
        <dbReference type="ARBA" id="ARBA00022679"/>
    </source>
</evidence>
<dbReference type="FunFam" id="1.10.510.10:FF:000100">
    <property type="entry name" value="inhibitor of nuclear factor kappa-B kinase subunit epsilon"/>
    <property type="match status" value="1"/>
</dbReference>
<evidence type="ECO:0000256" key="2">
    <source>
        <dbReference type="ARBA" id="ARBA00022490"/>
    </source>
</evidence>
<dbReference type="KEGG" id="vde:111253047"/>
<dbReference type="GO" id="GO:0045089">
    <property type="term" value="P:positive regulation of innate immune response"/>
    <property type="evidence" value="ECO:0007669"/>
    <property type="project" value="UniProtKB-ARBA"/>
</dbReference>
<sequence>MYGRKKQGSRGMAYLRGSPSYVWSTGCILGRGATATVYQGVNKKTGDLVAVKTFNKISLDRPLNVQMREFDVLKKVNHENIVKLIAIEEDLESASKILVMELCTGGSLFSILDDPLNSYGLEEEEFLLVLKDLTAGMKHLRDNSVIHRDLKPGNIMKYVAEDGRSIYKLTDFGAARELEEDQQFMSLYGTEEYLHPAMYERAVLRKHGDQRFSSNVDLWSIGVTLYHVATGNLPFRPYGGRRNREVMHYITTKKDSGVISGVQRDHTTSSIEWSRDLPKSCLLSTGLQKLLVPILAGLMECDSAKMWSFDKFFNETTKILSAKRVHVFYVNECREFVLYLHNNSLHKPAKLASDITEHVFKQSGVLGKNQLVFFENLLFDQYIAGASSGSSSGAASVPETNISHPVFLFNRELCDVSVSASLSSQELENGFKYPDFNQAVVLDEDAATAKIWCSVSHAIKRQVERLSRAHAHLSVAPLQLAQHLETLIGQLRRHVLTAQLHSCALERQLALISRSERHIADLRPLVPTPCAELDKIHALIQQRQQNVVAVSESLKRADQETSALETKVVGGQPLYRIWKVRKAECGSVIGYDETAATYVNKIRENWQALARDKMAKTLSYHDEQFHVLEKHKMQQTSVRLMSLLQDRSLTTTTRLAQAFHTWYREALPYLRQATQLGLVVESFGNASQWHAQAAKTEDEFDQLVSQFVNVLKARFPDEALSNGSPPNGTMITADGYCSRSRVSRTLLIELQELKRQQHEILQIVEDSQEIMCRVMNIPPSTSNASAES</sequence>
<evidence type="ECO:0000256" key="1">
    <source>
        <dbReference type="ARBA" id="ARBA00004496"/>
    </source>
</evidence>